<keyword evidence="1" id="KW-0808">Transferase</keyword>
<sequence length="49" mass="5604">MKEMLIMTPGPTEVAENVRLARAKATTNPDIDLAFYDFYKKLVVNLLNF</sequence>
<dbReference type="EMBL" id="CBLU010000005">
    <property type="protein sequence ID" value="CDG03633.1"/>
    <property type="molecule type" value="Genomic_DNA"/>
</dbReference>
<evidence type="ECO:0000313" key="2">
    <source>
        <dbReference type="Proteomes" id="UP000015361"/>
    </source>
</evidence>
<gene>
    <name evidence="1" type="primary">yeiG</name>
    <name evidence="1" type="ORF">O9U_10785</name>
</gene>
<name>S6EW77_LACLL</name>
<keyword evidence="1" id="KW-0032">Aminotransferase</keyword>
<proteinExistence type="predicted"/>
<organism evidence="1 2">
    <name type="scientific">Lactococcus lactis subsp. lactis A12</name>
    <dbReference type="NCBI Taxonomy" id="1137134"/>
    <lineage>
        <taxon>Bacteria</taxon>
        <taxon>Bacillati</taxon>
        <taxon>Bacillota</taxon>
        <taxon>Bacilli</taxon>
        <taxon>Lactobacillales</taxon>
        <taxon>Streptococcaceae</taxon>
        <taxon>Lactococcus</taxon>
    </lineage>
</organism>
<protein>
    <submittedName>
        <fullName evidence="1">Amino acids and amines aminotransferase</fullName>
    </submittedName>
</protein>
<dbReference type="RefSeq" id="WP_021721885.1">
    <property type="nucleotide sequence ID" value="NZ_CBLU010000005.1"/>
</dbReference>
<dbReference type="Proteomes" id="UP000015361">
    <property type="component" value="Unassembled WGS sequence"/>
</dbReference>
<dbReference type="GO" id="GO:0008483">
    <property type="term" value="F:transaminase activity"/>
    <property type="evidence" value="ECO:0007669"/>
    <property type="project" value="UniProtKB-KW"/>
</dbReference>
<evidence type="ECO:0000313" key="1">
    <source>
        <dbReference type="EMBL" id="CDG03633.1"/>
    </source>
</evidence>
<dbReference type="AlphaFoldDB" id="S6EW77"/>
<accession>S6EW77</accession>
<reference evidence="1 2" key="1">
    <citation type="journal article" date="2013" name="Appl. Environ. Microbiol.">
        <title>The Carbohydrate Metabolism Signature of Lactococcus lactis Strain A12 Reveals Its Sourdough Ecosystem Origin.</title>
        <authorList>
            <person name="Passerini D."/>
            <person name="Coddeville M."/>
            <person name="Le Bourgeois P."/>
            <person name="Loubiere P."/>
            <person name="Ritzenthaler P."/>
            <person name="Fontagne-Faucher C."/>
            <person name="Daveran-Mingot M.L."/>
            <person name="Cocaign-Bousquet M."/>
        </authorList>
    </citation>
    <scope>NUCLEOTIDE SEQUENCE [LARGE SCALE GENOMIC DNA]</scope>
    <source>
        <strain evidence="1 2">A12</strain>
    </source>
</reference>
<comment type="caution">
    <text evidence="1">The sequence shown here is derived from an EMBL/GenBank/DDBJ whole genome shotgun (WGS) entry which is preliminary data.</text>
</comment>